<reference evidence="2" key="1">
    <citation type="journal article" date="2014" name="Int. J. Syst. Evol. Microbiol.">
        <title>Complete genome sequence of Corynebacterium casei LMG S-19264T (=DSM 44701T), isolated from a smear-ripened cheese.</title>
        <authorList>
            <consortium name="US DOE Joint Genome Institute (JGI-PGF)"/>
            <person name="Walter F."/>
            <person name="Albersmeier A."/>
            <person name="Kalinowski J."/>
            <person name="Ruckert C."/>
        </authorList>
    </citation>
    <scope>NUCLEOTIDE SEQUENCE</scope>
    <source>
        <strain evidence="2">JCM 3086</strain>
    </source>
</reference>
<organism evidence="2 3">
    <name type="scientific">Streptomyces brasiliensis</name>
    <dbReference type="NCBI Taxonomy" id="1954"/>
    <lineage>
        <taxon>Bacteria</taxon>
        <taxon>Bacillati</taxon>
        <taxon>Actinomycetota</taxon>
        <taxon>Actinomycetes</taxon>
        <taxon>Kitasatosporales</taxon>
        <taxon>Streptomycetaceae</taxon>
        <taxon>Streptomyces</taxon>
    </lineage>
</organism>
<dbReference type="AlphaFoldDB" id="A0A917UPI5"/>
<sequence length="108" mass="11778">MSRVGRLEEEKGVGVEGQESGARSHRAHDANCSLLRLAAEVLRLRYAHFSRDSSLSPAAAGELANALEGVAEGHPAYDQINPREAIALAHRLVDDDHPELSGMWPRTR</sequence>
<name>A0A917UPI5_9ACTN</name>
<evidence type="ECO:0000256" key="1">
    <source>
        <dbReference type="SAM" id="MobiDB-lite"/>
    </source>
</evidence>
<evidence type="ECO:0000313" key="3">
    <source>
        <dbReference type="Proteomes" id="UP000657574"/>
    </source>
</evidence>
<dbReference type="Proteomes" id="UP000657574">
    <property type="component" value="Unassembled WGS sequence"/>
</dbReference>
<feature type="region of interest" description="Disordered" evidence="1">
    <location>
        <begin position="1"/>
        <end position="27"/>
    </location>
</feature>
<dbReference type="EMBL" id="BMQA01000156">
    <property type="protein sequence ID" value="GGJ72615.1"/>
    <property type="molecule type" value="Genomic_DNA"/>
</dbReference>
<accession>A0A917UPI5</accession>
<protein>
    <submittedName>
        <fullName evidence="2">Uncharacterized protein</fullName>
    </submittedName>
</protein>
<comment type="caution">
    <text evidence="2">The sequence shown here is derived from an EMBL/GenBank/DDBJ whole genome shotgun (WGS) entry which is preliminary data.</text>
</comment>
<proteinExistence type="predicted"/>
<reference evidence="2" key="2">
    <citation type="submission" date="2020-09" db="EMBL/GenBank/DDBJ databases">
        <authorList>
            <person name="Sun Q."/>
            <person name="Ohkuma M."/>
        </authorList>
    </citation>
    <scope>NUCLEOTIDE SEQUENCE</scope>
    <source>
        <strain evidence="2">JCM 3086</strain>
    </source>
</reference>
<evidence type="ECO:0000313" key="2">
    <source>
        <dbReference type="EMBL" id="GGJ72615.1"/>
    </source>
</evidence>
<keyword evidence="3" id="KW-1185">Reference proteome</keyword>
<feature type="compositionally biased region" description="Basic and acidic residues" evidence="1">
    <location>
        <begin position="1"/>
        <end position="13"/>
    </location>
</feature>
<gene>
    <name evidence="2" type="ORF">GCM10010121_099050</name>
</gene>